<dbReference type="Proteomes" id="UP000245946">
    <property type="component" value="Unassembled WGS sequence"/>
</dbReference>
<dbReference type="RefSeq" id="XP_025594990.1">
    <property type="nucleotide sequence ID" value="XM_025743539.1"/>
</dbReference>
<gene>
    <name evidence="5" type="ORF">FA09DRAFT_332629</name>
</gene>
<keyword evidence="1" id="KW-0378">Hydrolase</keyword>
<evidence type="ECO:0000313" key="6">
    <source>
        <dbReference type="Proteomes" id="UP000245946"/>
    </source>
</evidence>
<organism evidence="5 6">
    <name type="scientific">Tilletiopsis washingtonensis</name>
    <dbReference type="NCBI Taxonomy" id="58919"/>
    <lineage>
        <taxon>Eukaryota</taxon>
        <taxon>Fungi</taxon>
        <taxon>Dikarya</taxon>
        <taxon>Basidiomycota</taxon>
        <taxon>Ustilaginomycotina</taxon>
        <taxon>Exobasidiomycetes</taxon>
        <taxon>Entylomatales</taxon>
        <taxon>Entylomatales incertae sedis</taxon>
        <taxon>Tilletiopsis</taxon>
    </lineage>
</organism>
<dbReference type="GO" id="GO:0008081">
    <property type="term" value="F:phosphoric diester hydrolase activity"/>
    <property type="evidence" value="ECO:0007669"/>
    <property type="project" value="TreeGrafter"/>
</dbReference>
<evidence type="ECO:0000256" key="3">
    <source>
        <dbReference type="SAM" id="SignalP"/>
    </source>
</evidence>
<evidence type="ECO:0000256" key="2">
    <source>
        <dbReference type="ARBA" id="ARBA00023180"/>
    </source>
</evidence>
<sequence>MLPPLLLLPLLAWLLLARASPVAPPQSVDYAAPSAFPTSLWQSYFLSPADAHMTAVPRPAVSDVAHTRVFGDALATAQITGAPSRDAVFPRPSSAPAANLTETVLANLTSLIRANTGNDSCATCLSALALGQTLARSAPHHVPGVLQTLCERFAFLGTASGLALSDVCRRTYAPAALGASYTQVLSYANLTSASADGCYLCHYVAKGACPLPAPRVFDAAFLDAWFGGASKRAALTRRQLAPRSPATPGKTLRVLHFSDIHVDPRFLVGAEARCTSGQCCRAESFNSSVAAAPPLSREQPLPAANVSETAVYWGNYKCDSPWSLALSALEAVKHVNGKAVDMSLYTGDMVTHDAVWHISRELVRYTQQAMYDVFKRLLGSGPVFSAIGNHDTAPSDFASPSSLPDDTRGQFSYDWLNLRRLFVAEGWFTHAEAQQVGRHYGGFSVSPRQGLRVVVLNTDFWYRGNVYNYLNSSAPDISGNLKWLTHELEGAEKRGERVWIVGHVLTGWDGSNGLDNPTTLFHHIVAHFSPKTIAHIFFGHTHEDQFSVFFPQAANSTSNATALAPAHEAQAVAFMAPSITPGSNVNSAFRIYTVTEGTWEVHDYDEYYADVSSFPELPGTDHGPVWRHLYSAREAYSNFSASAAAGNYSGQVPLASGQWPASAPLNATFWAALTDEMWARPALVDTFRERQGRNSPRARQCASQACRDAMVCYMRSADGVEGKRCPSGDGFASVQG</sequence>
<dbReference type="InterPro" id="IPR029052">
    <property type="entry name" value="Metallo-depent_PP-like"/>
</dbReference>
<accession>A0A316YZS2</accession>
<dbReference type="SUPFAM" id="SSF56300">
    <property type="entry name" value="Metallo-dependent phosphatases"/>
    <property type="match status" value="1"/>
</dbReference>
<dbReference type="OrthoDB" id="282973at2759"/>
<dbReference type="InterPro" id="IPR041805">
    <property type="entry name" value="ASMase/PPN1_MPP"/>
</dbReference>
<feature type="chain" id="PRO_5016421731" evidence="3">
    <location>
        <begin position="20"/>
        <end position="736"/>
    </location>
</feature>
<keyword evidence="6" id="KW-1185">Reference proteome</keyword>
<evidence type="ECO:0000259" key="4">
    <source>
        <dbReference type="Pfam" id="PF00149"/>
    </source>
</evidence>
<evidence type="ECO:0000313" key="5">
    <source>
        <dbReference type="EMBL" id="PWN94711.1"/>
    </source>
</evidence>
<feature type="signal peptide" evidence="3">
    <location>
        <begin position="1"/>
        <end position="19"/>
    </location>
</feature>
<evidence type="ECO:0000256" key="1">
    <source>
        <dbReference type="ARBA" id="ARBA00022801"/>
    </source>
</evidence>
<name>A0A316YZS2_9BASI</name>
<dbReference type="STRING" id="58919.A0A316YZS2"/>
<keyword evidence="2" id="KW-0325">Glycoprotein</keyword>
<proteinExistence type="predicted"/>
<feature type="domain" description="Calcineurin-like phosphoesterase" evidence="4">
    <location>
        <begin position="252"/>
        <end position="543"/>
    </location>
</feature>
<reference evidence="5 6" key="1">
    <citation type="journal article" date="2018" name="Mol. Biol. Evol.">
        <title>Broad Genomic Sampling Reveals a Smut Pathogenic Ancestry of the Fungal Clade Ustilaginomycotina.</title>
        <authorList>
            <person name="Kijpornyongpan T."/>
            <person name="Mondo S.J."/>
            <person name="Barry K."/>
            <person name="Sandor L."/>
            <person name="Lee J."/>
            <person name="Lipzen A."/>
            <person name="Pangilinan J."/>
            <person name="LaButti K."/>
            <person name="Hainaut M."/>
            <person name="Henrissat B."/>
            <person name="Grigoriev I.V."/>
            <person name="Spatafora J.W."/>
            <person name="Aime M.C."/>
        </authorList>
    </citation>
    <scope>NUCLEOTIDE SEQUENCE [LARGE SCALE GENOMIC DNA]</scope>
    <source>
        <strain evidence="5 6">MCA 4186</strain>
    </source>
</reference>
<dbReference type="CDD" id="cd00842">
    <property type="entry name" value="MPP_ASMase"/>
    <property type="match status" value="1"/>
</dbReference>
<dbReference type="EMBL" id="KZ819309">
    <property type="protein sequence ID" value="PWN94711.1"/>
    <property type="molecule type" value="Genomic_DNA"/>
</dbReference>
<protein>
    <submittedName>
        <fullName evidence="5">Metallo-dependent phosphatase</fullName>
    </submittedName>
</protein>
<dbReference type="PANTHER" id="PTHR10340:SF27">
    <property type="entry name" value="ACL091CP"/>
    <property type="match status" value="1"/>
</dbReference>
<dbReference type="GO" id="GO:0005615">
    <property type="term" value="C:extracellular space"/>
    <property type="evidence" value="ECO:0007669"/>
    <property type="project" value="TreeGrafter"/>
</dbReference>
<dbReference type="Pfam" id="PF00149">
    <property type="entry name" value="Metallophos"/>
    <property type="match status" value="1"/>
</dbReference>
<dbReference type="AlphaFoldDB" id="A0A316YZS2"/>
<dbReference type="Gene3D" id="3.60.21.10">
    <property type="match status" value="1"/>
</dbReference>
<dbReference type="InterPro" id="IPR004843">
    <property type="entry name" value="Calcineurin-like_PHP"/>
</dbReference>
<dbReference type="PANTHER" id="PTHR10340">
    <property type="entry name" value="SPHINGOMYELIN PHOSPHODIESTERASE"/>
    <property type="match status" value="1"/>
</dbReference>
<dbReference type="GeneID" id="37271083"/>
<keyword evidence="3" id="KW-0732">Signal</keyword>